<dbReference type="OrthoDB" id="3436846at2"/>
<sequence>MARFQFGGGIADWTFAAIDNVDGEDEIVGLAGGVVVTFWNAETGGAQLTDLLDSDGTTPIVSVVSSLGGDGRGVGQIPTFFGPDGLDRLWAQGDDGPRVLMSAVGIGSVDDLDGRFVTTELYIEQGTVLVGASAGVPTPVSVGSDGQVLTADSAQPSGVRWTSPAGTNGNVLYWSGSDYVPTGLKAAVDPEVPRIFIGPVDPASVTGVVLSPIDWHDTWIGT</sequence>
<accession>A0A495JVA4</accession>
<name>A0A495JVA4_9ACTN</name>
<keyword evidence="2" id="KW-1185">Reference proteome</keyword>
<comment type="caution">
    <text evidence="1">The sequence shown here is derived from an EMBL/GenBank/DDBJ whole genome shotgun (WGS) entry which is preliminary data.</text>
</comment>
<organism evidence="1 2">
    <name type="scientific">Micromonospora pisi</name>
    <dbReference type="NCBI Taxonomy" id="589240"/>
    <lineage>
        <taxon>Bacteria</taxon>
        <taxon>Bacillati</taxon>
        <taxon>Actinomycetota</taxon>
        <taxon>Actinomycetes</taxon>
        <taxon>Micromonosporales</taxon>
        <taxon>Micromonosporaceae</taxon>
        <taxon>Micromonospora</taxon>
    </lineage>
</organism>
<proteinExistence type="predicted"/>
<dbReference type="Proteomes" id="UP000277671">
    <property type="component" value="Unassembled WGS sequence"/>
</dbReference>
<dbReference type="RefSeq" id="WP_121160709.1">
    <property type="nucleotide sequence ID" value="NZ_RBKT01000001.1"/>
</dbReference>
<gene>
    <name evidence="1" type="ORF">BDK92_7241</name>
</gene>
<reference evidence="1 2" key="1">
    <citation type="submission" date="2018-10" db="EMBL/GenBank/DDBJ databases">
        <title>Sequencing the genomes of 1000 actinobacteria strains.</title>
        <authorList>
            <person name="Klenk H.-P."/>
        </authorList>
    </citation>
    <scope>NUCLEOTIDE SEQUENCE [LARGE SCALE GENOMIC DNA]</scope>
    <source>
        <strain evidence="1 2">DSM 45175</strain>
    </source>
</reference>
<dbReference type="EMBL" id="RBKT01000001">
    <property type="protein sequence ID" value="RKR92761.1"/>
    <property type="molecule type" value="Genomic_DNA"/>
</dbReference>
<dbReference type="AlphaFoldDB" id="A0A495JVA4"/>
<evidence type="ECO:0000313" key="1">
    <source>
        <dbReference type="EMBL" id="RKR92761.1"/>
    </source>
</evidence>
<protein>
    <submittedName>
        <fullName evidence="1">Uncharacterized protein</fullName>
    </submittedName>
</protein>
<evidence type="ECO:0000313" key="2">
    <source>
        <dbReference type="Proteomes" id="UP000277671"/>
    </source>
</evidence>